<feature type="transmembrane region" description="Helical" evidence="2">
    <location>
        <begin position="204"/>
        <end position="228"/>
    </location>
</feature>
<accession>A0ABP1E549</accession>
<feature type="region of interest" description="Disordered" evidence="1">
    <location>
        <begin position="1"/>
        <end position="21"/>
    </location>
</feature>
<feature type="transmembrane region" description="Helical" evidence="2">
    <location>
        <begin position="119"/>
        <end position="138"/>
    </location>
</feature>
<protein>
    <recommendedName>
        <fullName evidence="3">DUF6535 domain-containing protein</fullName>
    </recommendedName>
</protein>
<dbReference type="InterPro" id="IPR045338">
    <property type="entry name" value="DUF6535"/>
</dbReference>
<evidence type="ECO:0000256" key="2">
    <source>
        <dbReference type="SAM" id="Phobius"/>
    </source>
</evidence>
<feature type="compositionally biased region" description="Low complexity" evidence="1">
    <location>
        <begin position="1"/>
        <end position="14"/>
    </location>
</feature>
<dbReference type="Proteomes" id="UP001497453">
    <property type="component" value="Chromosome 8"/>
</dbReference>
<feature type="transmembrane region" description="Helical" evidence="2">
    <location>
        <begin position="172"/>
        <end position="192"/>
    </location>
</feature>
<sequence length="474" mass="53980">MSHPGSFHSSESSPQTERMTRHNASVPCNIQETVAKVDATIIDDCLERVSNYIFWTGGLSLYVTFFLAMSHRILLEVPVRAYTRPNSYLHYHFEEAPMDYYVPARATTQLVSNTIRVRFFWLASLICCAATLLAGYFMKRRLRRYKHAKITLPGTLTRFEHMQHLRIMRWRILETAALLPLLFLSSMFLFLIGISEYLYSLQPIAGWFVLLFVVLAIAGSSWLTVGLAHQVQFLFARDLDVPPDPAFPVDDPKLRSEAMLLYADLETNMLKNLASSEGKQVVERVRQTMSQLLVRDVHNLYPDNKELWRELWRMTLRGRASIVVIMIEALNRQLSRWSHKKDDVVWDPWMTEAVTCIDAMLASAPETYALSLEAMSAGRLLVSLLAQSDVVAGRVLACLASRKSTLMGQEIPSITSTQALRNLIAGAKQLAFTGRVDPLALRQVILVISEHIQDTVRRKQDEEFSGLLSQFNIR</sequence>
<dbReference type="Pfam" id="PF20153">
    <property type="entry name" value="DUF6535"/>
    <property type="match status" value="1"/>
</dbReference>
<gene>
    <name evidence="4" type="ORF">GFSPODELE1_LOCUS10102</name>
</gene>
<feature type="transmembrane region" description="Helical" evidence="2">
    <location>
        <begin position="52"/>
        <end position="74"/>
    </location>
</feature>
<evidence type="ECO:0000313" key="4">
    <source>
        <dbReference type="EMBL" id="CAL1715191.1"/>
    </source>
</evidence>
<reference evidence="5" key="1">
    <citation type="submission" date="2024-04" db="EMBL/GenBank/DDBJ databases">
        <authorList>
            <person name="Shaw F."/>
            <person name="Minotto A."/>
        </authorList>
    </citation>
    <scope>NUCLEOTIDE SEQUENCE [LARGE SCALE GENOMIC DNA]</scope>
</reference>
<proteinExistence type="predicted"/>
<organism evidence="4 5">
    <name type="scientific">Somion occarium</name>
    <dbReference type="NCBI Taxonomy" id="3059160"/>
    <lineage>
        <taxon>Eukaryota</taxon>
        <taxon>Fungi</taxon>
        <taxon>Dikarya</taxon>
        <taxon>Basidiomycota</taxon>
        <taxon>Agaricomycotina</taxon>
        <taxon>Agaricomycetes</taxon>
        <taxon>Polyporales</taxon>
        <taxon>Cerrenaceae</taxon>
        <taxon>Somion</taxon>
    </lineage>
</organism>
<keyword evidence="5" id="KW-1185">Reference proteome</keyword>
<evidence type="ECO:0000259" key="3">
    <source>
        <dbReference type="Pfam" id="PF20153"/>
    </source>
</evidence>
<keyword evidence="2" id="KW-0812">Transmembrane</keyword>
<keyword evidence="2" id="KW-1133">Transmembrane helix</keyword>
<evidence type="ECO:0000313" key="5">
    <source>
        <dbReference type="Proteomes" id="UP001497453"/>
    </source>
</evidence>
<evidence type="ECO:0000256" key="1">
    <source>
        <dbReference type="SAM" id="MobiDB-lite"/>
    </source>
</evidence>
<keyword evidence="2" id="KW-0472">Membrane</keyword>
<name>A0ABP1E549_9APHY</name>
<feature type="domain" description="DUF6535" evidence="3">
    <location>
        <begin position="32"/>
        <end position="199"/>
    </location>
</feature>
<dbReference type="EMBL" id="OZ037951">
    <property type="protein sequence ID" value="CAL1715191.1"/>
    <property type="molecule type" value="Genomic_DNA"/>
</dbReference>